<dbReference type="PANTHER" id="PTHR33734">
    <property type="entry name" value="LYSM DOMAIN-CONTAINING GPI-ANCHORED PROTEIN 2"/>
    <property type="match status" value="1"/>
</dbReference>
<dbReference type="RefSeq" id="WP_343784234.1">
    <property type="nucleotide sequence ID" value="NZ_BAAAFH010000003.1"/>
</dbReference>
<proteinExistence type="predicted"/>
<name>A0ABP3Y138_9FLAO</name>
<dbReference type="Proteomes" id="UP001501126">
    <property type="component" value="Unassembled WGS sequence"/>
</dbReference>
<feature type="signal peptide" evidence="2">
    <location>
        <begin position="1"/>
        <end position="22"/>
    </location>
</feature>
<comment type="caution">
    <text evidence="4">The sequence shown here is derived from an EMBL/GenBank/DDBJ whole genome shotgun (WGS) entry which is preliminary data.</text>
</comment>
<reference evidence="5" key="1">
    <citation type="journal article" date="2019" name="Int. J. Syst. Evol. Microbiol.">
        <title>The Global Catalogue of Microorganisms (GCM) 10K type strain sequencing project: providing services to taxonomists for standard genome sequencing and annotation.</title>
        <authorList>
            <consortium name="The Broad Institute Genomics Platform"/>
            <consortium name="The Broad Institute Genome Sequencing Center for Infectious Disease"/>
            <person name="Wu L."/>
            <person name="Ma J."/>
        </authorList>
    </citation>
    <scope>NUCLEOTIDE SEQUENCE [LARGE SCALE GENOMIC DNA]</scope>
    <source>
        <strain evidence="5">JCM 16083</strain>
    </source>
</reference>
<dbReference type="Gene3D" id="3.10.350.10">
    <property type="entry name" value="LysM domain"/>
    <property type="match status" value="1"/>
</dbReference>
<dbReference type="SUPFAM" id="SSF54106">
    <property type="entry name" value="LysM domain"/>
    <property type="match status" value="1"/>
</dbReference>
<dbReference type="Pfam" id="PF01476">
    <property type="entry name" value="LysM"/>
    <property type="match status" value="1"/>
</dbReference>
<dbReference type="EMBL" id="BAAAFH010000003">
    <property type="protein sequence ID" value="GAA0873819.1"/>
    <property type="molecule type" value="Genomic_DNA"/>
</dbReference>
<gene>
    <name evidence="4" type="ORF">GCM10009118_02270</name>
</gene>
<protein>
    <recommendedName>
        <fullName evidence="3">LysM domain-containing protein</fullName>
    </recommendedName>
</protein>
<evidence type="ECO:0000256" key="1">
    <source>
        <dbReference type="SAM" id="MobiDB-lite"/>
    </source>
</evidence>
<dbReference type="InterPro" id="IPR018392">
    <property type="entry name" value="LysM"/>
</dbReference>
<dbReference type="PANTHER" id="PTHR33734:SF22">
    <property type="entry name" value="MEMBRANE-BOUND LYTIC MUREIN TRANSGLYCOSYLASE D"/>
    <property type="match status" value="1"/>
</dbReference>
<dbReference type="SMART" id="SM00257">
    <property type="entry name" value="LysM"/>
    <property type="match status" value="2"/>
</dbReference>
<accession>A0ABP3Y138</accession>
<evidence type="ECO:0000313" key="4">
    <source>
        <dbReference type="EMBL" id="GAA0873819.1"/>
    </source>
</evidence>
<dbReference type="InterPro" id="IPR036779">
    <property type="entry name" value="LysM_dom_sf"/>
</dbReference>
<feature type="domain" description="LysM" evidence="3">
    <location>
        <begin position="444"/>
        <end position="489"/>
    </location>
</feature>
<keyword evidence="5" id="KW-1185">Reference proteome</keyword>
<keyword evidence="2" id="KW-0732">Signal</keyword>
<dbReference type="PROSITE" id="PS51782">
    <property type="entry name" value="LYSM"/>
    <property type="match status" value="1"/>
</dbReference>
<dbReference type="CDD" id="cd00118">
    <property type="entry name" value="LysM"/>
    <property type="match status" value="1"/>
</dbReference>
<evidence type="ECO:0000313" key="5">
    <source>
        <dbReference type="Proteomes" id="UP001501126"/>
    </source>
</evidence>
<evidence type="ECO:0000256" key="2">
    <source>
        <dbReference type="SAM" id="SignalP"/>
    </source>
</evidence>
<organism evidence="4 5">
    <name type="scientific">Wandonia haliotis</name>
    <dbReference type="NCBI Taxonomy" id="574963"/>
    <lineage>
        <taxon>Bacteria</taxon>
        <taxon>Pseudomonadati</taxon>
        <taxon>Bacteroidota</taxon>
        <taxon>Flavobacteriia</taxon>
        <taxon>Flavobacteriales</taxon>
        <taxon>Crocinitomicaceae</taxon>
        <taxon>Wandonia</taxon>
    </lineage>
</organism>
<feature type="chain" id="PRO_5046222700" description="LysM domain-containing protein" evidence="2">
    <location>
        <begin position="23"/>
        <end position="489"/>
    </location>
</feature>
<sequence length="489" mass="57075">MKFSFGKQVVWVLLLCSVTAFSADREYMQQLKARFAEQAQSVFYKYKLDNELVKSTPLKKFPEYSREEVETFLKEYLGNWYDGYDKTIAEYIDFYTTQPDQYTRTWLGLMESEEEKIKTVSPELRNVLRSLVFSNVLLLSYEAKESSTPLSIPSPIAQRYNCQIDKTIDDRFFLESQLRVAERYLSDLKNHFDEPSFQLAAFVLGAATVRKAENATPQTSRFEQIYPNIQHPSRDFYWAMCAAAFVWGKKEEWKAKGYPFSEIWETEKVLVNDTVYLEQVAAVLNLDKKEIKAYNPQFYNEFLLPGNTLVIPVNKKESFLLMKDSISSYKREMFFPEKEDSCYVFYRTNRGEYFRDLTRWFGPGLEEIKKINDFSSNVLPKYWDVFFRVPCKDSAYFAAFDHMTRSQKDAAAKGEEVKPDVSTQKQNKEPVAEKPAVPTGAKKIVYVVKSGDTLWAIGQKYKVSDTDIMRWNNIGSRIQPGQKLTIYTR</sequence>
<feature type="region of interest" description="Disordered" evidence="1">
    <location>
        <begin position="411"/>
        <end position="435"/>
    </location>
</feature>
<evidence type="ECO:0000259" key="3">
    <source>
        <dbReference type="PROSITE" id="PS51782"/>
    </source>
</evidence>